<name>A0ABT7S3I0_9LACO</name>
<dbReference type="EMBL" id="JAUCAQ010000038">
    <property type="protein sequence ID" value="MDM7647517.1"/>
    <property type="molecule type" value="Genomic_DNA"/>
</dbReference>
<reference evidence="1 2" key="1">
    <citation type="submission" date="2023-06" db="EMBL/GenBank/DDBJ databases">
        <title>Draft Genome Sequences of lactic acid bacteria strains isolated from fermented milk products.</title>
        <authorList>
            <person name="Elcheninov A.G."/>
            <person name="Klyukina A."/>
            <person name="Zayulina K.S."/>
            <person name="Gavirova L.A."/>
            <person name="Shcherbakova P.A."/>
            <person name="Shestakov A.I."/>
            <person name="Kublanov I.V."/>
            <person name="Kochetkova T.V."/>
        </authorList>
    </citation>
    <scope>NUCLEOTIDE SEQUENCE [LARGE SCALE GENOMIC DNA]</scope>
    <source>
        <strain evidence="1 2">TOM.81</strain>
    </source>
</reference>
<dbReference type="RefSeq" id="WP_142511384.1">
    <property type="nucleotide sequence ID" value="NZ_BMBR01000019.1"/>
</dbReference>
<keyword evidence="2" id="KW-1185">Reference proteome</keyword>
<dbReference type="Proteomes" id="UP001242903">
    <property type="component" value="Unassembled WGS sequence"/>
</dbReference>
<gene>
    <name evidence="1" type="ORF">QUE93_10920</name>
</gene>
<proteinExistence type="predicted"/>
<comment type="caution">
    <text evidence="1">The sequence shown here is derived from an EMBL/GenBank/DDBJ whole genome shotgun (WGS) entry which is preliminary data.</text>
</comment>
<sequence>MSKTPHDFAELLSPVYKNWMQLDPHFACKHENIDENMLTTGKSLANRVKIFIDDARAYLKPNLQVDNLDDIFKMLEEVSSTGAGFPDRSLSEKLYIELDLLINKID</sequence>
<dbReference type="GeneID" id="97229729"/>
<evidence type="ECO:0000313" key="2">
    <source>
        <dbReference type="Proteomes" id="UP001242903"/>
    </source>
</evidence>
<accession>A0ABT7S3I0</accession>
<evidence type="ECO:0000313" key="1">
    <source>
        <dbReference type="EMBL" id="MDM7647517.1"/>
    </source>
</evidence>
<protein>
    <submittedName>
        <fullName evidence="1">Uncharacterized protein</fullName>
    </submittedName>
</protein>
<organism evidence="1 2">
    <name type="scientific">Leuconostoc falkenbergense</name>
    <dbReference type="NCBI Taxonomy" id="2766470"/>
    <lineage>
        <taxon>Bacteria</taxon>
        <taxon>Bacillati</taxon>
        <taxon>Bacillota</taxon>
        <taxon>Bacilli</taxon>
        <taxon>Lactobacillales</taxon>
        <taxon>Lactobacillaceae</taxon>
        <taxon>Leuconostoc</taxon>
    </lineage>
</organism>